<feature type="transmembrane region" description="Helical" evidence="1">
    <location>
        <begin position="119"/>
        <end position="142"/>
    </location>
</feature>
<organism evidence="2 3">
    <name type="scientific">Apolygus lucorum</name>
    <name type="common">Small green plant bug</name>
    <name type="synonym">Lygocoris lucorum</name>
    <dbReference type="NCBI Taxonomy" id="248454"/>
    <lineage>
        <taxon>Eukaryota</taxon>
        <taxon>Metazoa</taxon>
        <taxon>Ecdysozoa</taxon>
        <taxon>Arthropoda</taxon>
        <taxon>Hexapoda</taxon>
        <taxon>Insecta</taxon>
        <taxon>Pterygota</taxon>
        <taxon>Neoptera</taxon>
        <taxon>Paraneoptera</taxon>
        <taxon>Hemiptera</taxon>
        <taxon>Heteroptera</taxon>
        <taxon>Panheteroptera</taxon>
        <taxon>Cimicomorpha</taxon>
        <taxon>Miridae</taxon>
        <taxon>Mirini</taxon>
        <taxon>Apolygus</taxon>
    </lineage>
</organism>
<keyword evidence="1" id="KW-1133">Transmembrane helix</keyword>
<feature type="transmembrane region" description="Helical" evidence="1">
    <location>
        <begin position="154"/>
        <end position="175"/>
    </location>
</feature>
<gene>
    <name evidence="2" type="ORF">GE061_005663</name>
</gene>
<comment type="caution">
    <text evidence="2">The sequence shown here is derived from an EMBL/GenBank/DDBJ whole genome shotgun (WGS) entry which is preliminary data.</text>
</comment>
<evidence type="ECO:0000313" key="3">
    <source>
        <dbReference type="Proteomes" id="UP000466442"/>
    </source>
</evidence>
<name>A0A8S9WZI8_APOLU</name>
<dbReference type="Proteomes" id="UP000466442">
    <property type="component" value="Unassembled WGS sequence"/>
</dbReference>
<evidence type="ECO:0000313" key="2">
    <source>
        <dbReference type="EMBL" id="KAF6201216.1"/>
    </source>
</evidence>
<keyword evidence="1" id="KW-0472">Membrane</keyword>
<keyword evidence="1" id="KW-0812">Transmembrane</keyword>
<proteinExistence type="predicted"/>
<sequence>MERCLKLAGPLGAPLLRAFQTLQEPLVATYLFTTVFTIRLAAALTNGVALLIRRQGFSWYIPPTTVGPPSNDTTTPGGPSYCEQRWPNPIDRPPGCFSTLSTSRKSETEEIFWWEFGPALYLLDSAATIFGLVLALISVIFFETRHRRLGTCNMMARLYTSLIVDGVIVFCYILGFINMESRSIDAFYIASFIILLLAMLVSLNFIICSKRLLWTSASMANVSHYRSSNPYFFRSSHASGITGHHT</sequence>
<keyword evidence="3" id="KW-1185">Reference proteome</keyword>
<protein>
    <submittedName>
        <fullName evidence="2">Uncharacterized protein</fullName>
    </submittedName>
</protein>
<feature type="transmembrane region" description="Helical" evidence="1">
    <location>
        <begin position="27"/>
        <end position="52"/>
    </location>
</feature>
<feature type="transmembrane region" description="Helical" evidence="1">
    <location>
        <begin position="187"/>
        <end position="207"/>
    </location>
</feature>
<dbReference type="AlphaFoldDB" id="A0A8S9WZI8"/>
<evidence type="ECO:0000256" key="1">
    <source>
        <dbReference type="SAM" id="Phobius"/>
    </source>
</evidence>
<dbReference type="EMBL" id="WIXP02000013">
    <property type="protein sequence ID" value="KAF6201216.1"/>
    <property type="molecule type" value="Genomic_DNA"/>
</dbReference>
<accession>A0A8S9WZI8</accession>
<reference evidence="2" key="1">
    <citation type="journal article" date="2021" name="Mol. Ecol. Resour.">
        <title>Apolygus lucorum genome provides insights into omnivorousness and mesophyll feeding.</title>
        <authorList>
            <person name="Liu Y."/>
            <person name="Liu H."/>
            <person name="Wang H."/>
            <person name="Huang T."/>
            <person name="Liu B."/>
            <person name="Yang B."/>
            <person name="Yin L."/>
            <person name="Li B."/>
            <person name="Zhang Y."/>
            <person name="Zhang S."/>
            <person name="Jiang F."/>
            <person name="Zhang X."/>
            <person name="Ren Y."/>
            <person name="Wang B."/>
            <person name="Wang S."/>
            <person name="Lu Y."/>
            <person name="Wu K."/>
            <person name="Fan W."/>
            <person name="Wang G."/>
        </authorList>
    </citation>
    <scope>NUCLEOTIDE SEQUENCE</scope>
    <source>
        <strain evidence="2">12Hb</strain>
    </source>
</reference>